<comment type="caution">
    <text evidence="3">The sequence shown here is derived from an EMBL/GenBank/DDBJ whole genome shotgun (WGS) entry which is preliminary data.</text>
</comment>
<evidence type="ECO:0000313" key="4">
    <source>
        <dbReference type="Proteomes" id="UP000559404"/>
    </source>
</evidence>
<dbReference type="SUPFAM" id="SSF56219">
    <property type="entry name" value="DNase I-like"/>
    <property type="match status" value="1"/>
</dbReference>
<dbReference type="Pfam" id="PF03372">
    <property type="entry name" value="Exo_endo_phos"/>
    <property type="match status" value="1"/>
</dbReference>
<gene>
    <name evidence="3" type="ORF">H1W37_17830</name>
</gene>
<protein>
    <submittedName>
        <fullName evidence="3">Endonuclease/exonuclease/phosphatase family protein</fullName>
    </submittedName>
</protein>
<dbReference type="AlphaFoldDB" id="A0A838XT28"/>
<proteinExistence type="predicted"/>
<evidence type="ECO:0000313" key="3">
    <source>
        <dbReference type="EMBL" id="MBA4613522.1"/>
    </source>
</evidence>
<dbReference type="GO" id="GO:0004527">
    <property type="term" value="F:exonuclease activity"/>
    <property type="evidence" value="ECO:0007669"/>
    <property type="project" value="UniProtKB-KW"/>
</dbReference>
<feature type="domain" description="Endonuclease/exonuclease/phosphatase" evidence="2">
    <location>
        <begin position="70"/>
        <end position="338"/>
    </location>
</feature>
<dbReference type="Gene3D" id="3.60.10.10">
    <property type="entry name" value="Endonuclease/exonuclease/phosphatase"/>
    <property type="match status" value="1"/>
</dbReference>
<dbReference type="GO" id="GO:0004519">
    <property type="term" value="F:endonuclease activity"/>
    <property type="evidence" value="ECO:0007669"/>
    <property type="project" value="UniProtKB-KW"/>
</dbReference>
<dbReference type="InterPro" id="IPR005135">
    <property type="entry name" value="Endo/exonuclease/phosphatase"/>
</dbReference>
<dbReference type="Proteomes" id="UP000559404">
    <property type="component" value="Unassembled WGS sequence"/>
</dbReference>
<dbReference type="EMBL" id="JACEON010000020">
    <property type="protein sequence ID" value="MBA4613522.1"/>
    <property type="molecule type" value="Genomic_DNA"/>
</dbReference>
<evidence type="ECO:0000259" key="2">
    <source>
        <dbReference type="Pfam" id="PF03372"/>
    </source>
</evidence>
<accession>A0A838XT28</accession>
<keyword evidence="3" id="KW-0255">Endonuclease</keyword>
<keyword evidence="4" id="KW-1185">Reference proteome</keyword>
<keyword evidence="3" id="KW-0540">Nuclease</keyword>
<name>A0A838XT28_9HYPH</name>
<evidence type="ECO:0000256" key="1">
    <source>
        <dbReference type="SAM" id="MobiDB-lite"/>
    </source>
</evidence>
<reference evidence="3 4" key="1">
    <citation type="submission" date="2020-07" db="EMBL/GenBank/DDBJ databases">
        <authorList>
            <person name="Li M."/>
        </authorList>
    </citation>
    <scope>NUCLEOTIDE SEQUENCE [LARGE SCALE GENOMIC DNA]</scope>
    <source>
        <strain evidence="3 4">DSM 23284</strain>
    </source>
</reference>
<dbReference type="RefSeq" id="WP_181761721.1">
    <property type="nucleotide sequence ID" value="NZ_BMCR01000004.1"/>
</dbReference>
<organism evidence="3 4">
    <name type="scientific">Stappia taiwanensis</name>
    <dbReference type="NCBI Taxonomy" id="992267"/>
    <lineage>
        <taxon>Bacteria</taxon>
        <taxon>Pseudomonadati</taxon>
        <taxon>Pseudomonadota</taxon>
        <taxon>Alphaproteobacteria</taxon>
        <taxon>Hyphomicrobiales</taxon>
        <taxon>Stappiaceae</taxon>
        <taxon>Stappia</taxon>
    </lineage>
</organism>
<dbReference type="InterPro" id="IPR036691">
    <property type="entry name" value="Endo/exonu/phosph_ase_sf"/>
</dbReference>
<keyword evidence="3" id="KW-0378">Hydrolase</keyword>
<sequence>MSERSTWPVVTATSATLTPPSEDWRTAANSGTATPERHAELRRTSGCFDHVRLSQPAIAAAPGSRLTVVSWNLERCKHVAESAAVLAREQADICLLTELDLGMARAGNRDTSAELAERLAMGAAFGTEFIELGLGDLREQGEHAGERNLGGLHGNGVLSRLAIDRAALLPLDDDGFWYIDAAQRDQRRIGSRMAIAVRHTAPRPFWVVAVHFESRLGPAERGREMAALLAHVERLCGEAPVLIGGDFNTIGLMHAGLEGTALLERPQEAEPMFARLAEAGFDWHACNTAEPTTRNHPWTATDDRRLKKIDWFFARGLACSAPAVVAATGPDGENLSDHEAIRVEISF</sequence>
<feature type="region of interest" description="Disordered" evidence="1">
    <location>
        <begin position="16"/>
        <end position="38"/>
    </location>
</feature>
<keyword evidence="3" id="KW-0269">Exonuclease</keyword>
<reference evidence="3 4" key="2">
    <citation type="submission" date="2020-08" db="EMBL/GenBank/DDBJ databases">
        <title>Stappia taiwanensis sp. nov., isolated from a coastal thermal spring.</title>
        <authorList>
            <person name="Kampfer P."/>
        </authorList>
    </citation>
    <scope>NUCLEOTIDE SEQUENCE [LARGE SCALE GENOMIC DNA]</scope>
    <source>
        <strain evidence="3 4">DSM 23284</strain>
    </source>
</reference>